<comment type="caution">
    <text evidence="1">The sequence shown here is derived from an EMBL/GenBank/DDBJ whole genome shotgun (WGS) entry which is preliminary data.</text>
</comment>
<organism evidence="1 2">
    <name type="scientific">Aurantiacibacter luteus</name>
    <dbReference type="NCBI Taxonomy" id="1581420"/>
    <lineage>
        <taxon>Bacteria</taxon>
        <taxon>Pseudomonadati</taxon>
        <taxon>Pseudomonadota</taxon>
        <taxon>Alphaproteobacteria</taxon>
        <taxon>Sphingomonadales</taxon>
        <taxon>Erythrobacteraceae</taxon>
        <taxon>Aurantiacibacter</taxon>
    </lineage>
</organism>
<dbReference type="AlphaFoldDB" id="A0A0G9MW84"/>
<keyword evidence="2" id="KW-1185">Reference proteome</keyword>
<dbReference type="Proteomes" id="UP000053464">
    <property type="component" value="Unassembled WGS sequence"/>
</dbReference>
<reference evidence="1 2" key="1">
    <citation type="submission" date="2015-04" db="EMBL/GenBank/DDBJ databases">
        <title>The draft genome sequence of Erythrobacter luteus KA37.</title>
        <authorList>
            <person name="Zhuang L."/>
            <person name="Liu Y."/>
            <person name="Shao Z."/>
        </authorList>
    </citation>
    <scope>NUCLEOTIDE SEQUENCE [LARGE SCALE GENOMIC DNA]</scope>
    <source>
        <strain evidence="1 2">KA37</strain>
    </source>
</reference>
<accession>A0A0G9MW84</accession>
<sequence length="102" mass="10855">MLGGCTAYGGDPLGGILGGILGGGGYGGGYNNNNNLSQFERAALEACGREAQRYGGVEITAVQQDTRDTVRVQGRINTRDTRNDEFTCTFRSDGRIVDFRTG</sequence>
<evidence type="ECO:0000313" key="1">
    <source>
        <dbReference type="EMBL" id="KLE34824.1"/>
    </source>
</evidence>
<dbReference type="PATRIC" id="fig|1581420.6.peg.1522"/>
<name>A0A0G9MW84_9SPHN</name>
<gene>
    <name evidence="1" type="ORF">AAW00_07455</name>
</gene>
<protein>
    <submittedName>
        <fullName evidence="1">Uncharacterized protein</fullName>
    </submittedName>
</protein>
<dbReference type="EMBL" id="LBHB01000002">
    <property type="protein sequence ID" value="KLE34824.1"/>
    <property type="molecule type" value="Genomic_DNA"/>
</dbReference>
<evidence type="ECO:0000313" key="2">
    <source>
        <dbReference type="Proteomes" id="UP000053464"/>
    </source>
</evidence>
<dbReference type="STRING" id="1581420.AAW00_07455"/>
<proteinExistence type="predicted"/>